<keyword evidence="4" id="KW-1185">Reference proteome</keyword>
<keyword evidence="1" id="KW-0472">Membrane</keyword>
<sequence>MEEKHSWVVYFLVSILAVSWWLLRSVNCWYYEKELGKKKRDNLPPGDLGWPFIGNMWSFLTAFKSTNPDSFISTFVTRTFDEEKSIPPECNSSDSNNQVDDDGFLYDTNAHDCVAVGLNADHTIEIEAACIEELESDDEVGKEFRNIEEFRQAVRNHGVATRCNFKFRPNDDERVQARCKKEDYKFKIWASLNKAKDCIQIKSKNTEHTCTRDRTNGHHTARYISKRYLETFKVHPGWKTSFMEKAVNDDVKLTINNITAWRGRRYAKILLDSSNEHQFSMLRSFAAEIMKTNPVLLT</sequence>
<keyword evidence="1" id="KW-0812">Transmembrane</keyword>
<dbReference type="EMBL" id="JBFOLK010000005">
    <property type="protein sequence ID" value="KAL2511573.1"/>
    <property type="molecule type" value="Genomic_DNA"/>
</dbReference>
<accession>A0ABD1TFQ9</accession>
<proteinExistence type="predicted"/>
<dbReference type="Proteomes" id="UP001604336">
    <property type="component" value="Unassembled WGS sequence"/>
</dbReference>
<dbReference type="PANTHER" id="PTHR31973:SF191">
    <property type="entry name" value="OS05G0489400 PROTEIN"/>
    <property type="match status" value="1"/>
</dbReference>
<evidence type="ECO:0000313" key="3">
    <source>
        <dbReference type="EMBL" id="KAL2511573.1"/>
    </source>
</evidence>
<dbReference type="InterPro" id="IPR004332">
    <property type="entry name" value="Transposase_MuDR"/>
</dbReference>
<protein>
    <recommendedName>
        <fullName evidence="2">Transposase MuDR plant domain-containing protein</fullName>
    </recommendedName>
</protein>
<evidence type="ECO:0000256" key="1">
    <source>
        <dbReference type="SAM" id="Phobius"/>
    </source>
</evidence>
<gene>
    <name evidence="3" type="ORF">Adt_17173</name>
</gene>
<reference evidence="4" key="1">
    <citation type="submission" date="2024-07" db="EMBL/GenBank/DDBJ databases">
        <title>Two chromosome-level genome assemblies of Korean endemic species Abeliophyllum distichum and Forsythia ovata (Oleaceae).</title>
        <authorList>
            <person name="Jang H."/>
        </authorList>
    </citation>
    <scope>NUCLEOTIDE SEQUENCE [LARGE SCALE GENOMIC DNA]</scope>
</reference>
<evidence type="ECO:0000313" key="4">
    <source>
        <dbReference type="Proteomes" id="UP001604336"/>
    </source>
</evidence>
<organism evidence="3 4">
    <name type="scientific">Abeliophyllum distichum</name>
    <dbReference type="NCBI Taxonomy" id="126358"/>
    <lineage>
        <taxon>Eukaryota</taxon>
        <taxon>Viridiplantae</taxon>
        <taxon>Streptophyta</taxon>
        <taxon>Embryophyta</taxon>
        <taxon>Tracheophyta</taxon>
        <taxon>Spermatophyta</taxon>
        <taxon>Magnoliopsida</taxon>
        <taxon>eudicotyledons</taxon>
        <taxon>Gunneridae</taxon>
        <taxon>Pentapetalae</taxon>
        <taxon>asterids</taxon>
        <taxon>lamiids</taxon>
        <taxon>Lamiales</taxon>
        <taxon>Oleaceae</taxon>
        <taxon>Forsythieae</taxon>
        <taxon>Abeliophyllum</taxon>
    </lineage>
</organism>
<comment type="caution">
    <text evidence="3">The sequence shown here is derived from an EMBL/GenBank/DDBJ whole genome shotgun (WGS) entry which is preliminary data.</text>
</comment>
<evidence type="ECO:0000259" key="2">
    <source>
        <dbReference type="Pfam" id="PF03108"/>
    </source>
</evidence>
<dbReference type="AlphaFoldDB" id="A0ABD1TFQ9"/>
<dbReference type="Pfam" id="PF03108">
    <property type="entry name" value="DBD_Tnp_Mut"/>
    <property type="match status" value="1"/>
</dbReference>
<feature type="transmembrane region" description="Helical" evidence="1">
    <location>
        <begin position="7"/>
        <end position="23"/>
    </location>
</feature>
<keyword evidence="1" id="KW-1133">Transmembrane helix</keyword>
<dbReference type="PANTHER" id="PTHR31973">
    <property type="entry name" value="POLYPROTEIN, PUTATIVE-RELATED"/>
    <property type="match status" value="1"/>
</dbReference>
<name>A0ABD1TFQ9_9LAMI</name>
<feature type="domain" description="Transposase MuDR plant" evidence="2">
    <location>
        <begin position="140"/>
        <end position="201"/>
    </location>
</feature>